<proteinExistence type="predicted"/>
<dbReference type="Proteomes" id="UP000218944">
    <property type="component" value="Unassembled WGS sequence"/>
</dbReference>
<name>A0A2A2D6A5_9ACTN</name>
<dbReference type="AlphaFoldDB" id="A0A2A2D6A5"/>
<keyword evidence="3" id="KW-1185">Reference proteome</keyword>
<keyword evidence="1" id="KW-1133">Transmembrane helix</keyword>
<organism evidence="2 3">
    <name type="scientific">Streptomyces albireticuli</name>
    <dbReference type="NCBI Taxonomy" id="1940"/>
    <lineage>
        <taxon>Bacteria</taxon>
        <taxon>Bacillati</taxon>
        <taxon>Actinomycetota</taxon>
        <taxon>Actinomycetes</taxon>
        <taxon>Kitasatosporales</taxon>
        <taxon>Streptomycetaceae</taxon>
        <taxon>Streptomyces</taxon>
    </lineage>
</organism>
<evidence type="ECO:0000256" key="1">
    <source>
        <dbReference type="SAM" id="Phobius"/>
    </source>
</evidence>
<evidence type="ECO:0000313" key="2">
    <source>
        <dbReference type="EMBL" id="PAU47041.1"/>
    </source>
</evidence>
<feature type="transmembrane region" description="Helical" evidence="1">
    <location>
        <begin position="60"/>
        <end position="79"/>
    </location>
</feature>
<dbReference type="EMBL" id="NSJV01000405">
    <property type="protein sequence ID" value="PAU47041.1"/>
    <property type="molecule type" value="Genomic_DNA"/>
</dbReference>
<evidence type="ECO:0000313" key="3">
    <source>
        <dbReference type="Proteomes" id="UP000218944"/>
    </source>
</evidence>
<feature type="transmembrane region" description="Helical" evidence="1">
    <location>
        <begin position="20"/>
        <end position="40"/>
    </location>
</feature>
<protein>
    <submittedName>
        <fullName evidence="2">Uncharacterized protein</fullName>
    </submittedName>
</protein>
<reference evidence="2 3" key="1">
    <citation type="submission" date="2017-08" db="EMBL/GenBank/DDBJ databases">
        <title>Genome sequence of Streptomyces albireticuli NRRL B-1670.</title>
        <authorList>
            <person name="Graham D.E."/>
            <person name="Mahan K.M."/>
            <person name="Klingeman D.M."/>
            <person name="Hettich R.L."/>
            <person name="Parry R.J."/>
            <person name="Spain J.C."/>
        </authorList>
    </citation>
    <scope>NUCLEOTIDE SEQUENCE [LARGE SCALE GENOMIC DNA]</scope>
    <source>
        <strain evidence="2 3">NRRL B-1670</strain>
    </source>
</reference>
<gene>
    <name evidence="2" type="ORF">CK936_20775</name>
</gene>
<keyword evidence="1" id="KW-0812">Transmembrane</keyword>
<dbReference type="RefSeq" id="WP_095582460.1">
    <property type="nucleotide sequence ID" value="NZ_JAJQQS010000018.1"/>
</dbReference>
<accession>A0A2A2D6A5</accession>
<keyword evidence="1" id="KW-0472">Membrane</keyword>
<sequence>MTVTRARRHSPGNGQRTRWLLGVILFVQGFGSALTEALWSTSFGVAGLLRGAGLPRWTDLAVGALGAVLLAWAQAVRGAERRARA</sequence>
<comment type="caution">
    <text evidence="2">The sequence shown here is derived from an EMBL/GenBank/DDBJ whole genome shotgun (WGS) entry which is preliminary data.</text>
</comment>